<dbReference type="Gene3D" id="2.40.50.140">
    <property type="entry name" value="Nucleic acid-binding proteins"/>
    <property type="match status" value="1"/>
</dbReference>
<dbReference type="InterPro" id="IPR012340">
    <property type="entry name" value="NA-bd_OB-fold"/>
</dbReference>
<protein>
    <recommendedName>
        <fullName evidence="11">Lysyl-tRNA synthetase</fullName>
    </recommendedName>
</protein>
<dbReference type="Pfam" id="PF01336">
    <property type="entry name" value="tRNA_anti-codon"/>
    <property type="match status" value="1"/>
</dbReference>
<evidence type="ECO:0000259" key="6">
    <source>
        <dbReference type="Pfam" id="PF00152"/>
    </source>
</evidence>
<proteinExistence type="predicted"/>
<dbReference type="InterPro" id="IPR045864">
    <property type="entry name" value="aa-tRNA-synth_II/BPL/LPL"/>
</dbReference>
<feature type="region of interest" description="Disordered" evidence="5">
    <location>
        <begin position="786"/>
        <end position="814"/>
    </location>
</feature>
<evidence type="ECO:0000256" key="4">
    <source>
        <dbReference type="ARBA" id="ARBA00023146"/>
    </source>
</evidence>
<dbReference type="InterPro" id="IPR056041">
    <property type="entry name" value="DUF7624"/>
</dbReference>
<feature type="region of interest" description="Disordered" evidence="5">
    <location>
        <begin position="564"/>
        <end position="762"/>
    </location>
</feature>
<keyword evidence="1" id="KW-0436">Ligase</keyword>
<evidence type="ECO:0000256" key="1">
    <source>
        <dbReference type="ARBA" id="ARBA00022598"/>
    </source>
</evidence>
<evidence type="ECO:0000313" key="9">
    <source>
        <dbReference type="EMBL" id="USP79266.1"/>
    </source>
</evidence>
<evidence type="ECO:0008006" key="11">
    <source>
        <dbReference type="Google" id="ProtNLM"/>
    </source>
</evidence>
<dbReference type="Pfam" id="PF00152">
    <property type="entry name" value="tRNA-synt_2"/>
    <property type="match status" value="1"/>
</dbReference>
<dbReference type="GO" id="GO:0005524">
    <property type="term" value="F:ATP binding"/>
    <property type="evidence" value="ECO:0007669"/>
    <property type="project" value="UniProtKB-KW"/>
</dbReference>
<feature type="region of interest" description="Disordered" evidence="5">
    <location>
        <begin position="1026"/>
        <end position="1106"/>
    </location>
</feature>
<dbReference type="GO" id="GO:0005739">
    <property type="term" value="C:mitochondrion"/>
    <property type="evidence" value="ECO:0007669"/>
    <property type="project" value="TreeGrafter"/>
</dbReference>
<dbReference type="FunFam" id="3.30.930.10:FF:000094">
    <property type="entry name" value="Lysine--tRNA ligase, mitochondrial"/>
    <property type="match status" value="1"/>
</dbReference>
<dbReference type="GO" id="GO:0004824">
    <property type="term" value="F:lysine-tRNA ligase activity"/>
    <property type="evidence" value="ECO:0007669"/>
    <property type="project" value="InterPro"/>
</dbReference>
<sequence>MSKPGFNFLRPYLHGASRSLKPHHAKAYIALQRRFIQSVAADAYTGPHDVEKQKRLEHLAKVKPLGDYHPRLVYAANAHNLSIRDFNAQYQDISETGTDVVSVFGRVRSVRQLGSKLMFLDIERDAQRLQVMLELKKLTPSHELDQSFKDFKKVARIGDWISIKGNPTRTSTGQLSVLALEVPQMLAPCLHHLPEKIEDAETLARRPHIHALTSDEPGDVLRLRALIYDYVRTYFIESGFLEVETPMFDVNAGGAIARPFETVANELSNMPIRLRIAPELNLKRLIIGGQDKIFEIGRAFRNEGVDNTHNPEFSTCEFYEVGATLPVVIARTEQLIHGLHTAVESLRSTYFPTLAAPEGIDFSQPFAQLPFIPTIEEASDRKLPNLSSPDASKDVLDFFKEVGLDVPPNPTLPRLLDTLAEVYIEPLCQNPTFITQHPEALSPLSKSYVDEATGQRVASRVELFIHGREYVNAYEEENSPFEQRRKFIQQRDFHPEGEGAVDESYLEALEWGMPPTGGWGCGLDRLVMLFASKKRIADVLPFGTLRNVLMPSPNGLKSMSAFSPYTDSPSSPGTFAHVFSNRSSGHASEHLQPPPSPYPATVDPSPVDSNGTSHTDHTEIEDDAQENAPSEDGMSDIRSPGTDDIVSPASQDDQAKPLTHKLNTAVRRADSDDAPPSVIHAPDSFKQFSRTGTSGASSTANTSDNTVIVSPSTPEANMLPDVDDKNSSSTFAAPIDTAVPSSVAPDRSTPRAQTREDFAEDDLRRRSVRKSLNLADIAEYEDQIATDSSASSVIDQDDSQSSQSLEGESASVGTQTMGEAIIGIHETEKEVAALRSALDECWTLCNSLAKLSQHHRTRIFHYAGGSADMQEHAWRTCWRLCQKLYESREENPTAQIRPTLELCRDFCQALFDVRQRGDEAADSVLRVSFELNNHLYNAHDRTLPETFRERTLDFYLTLCHRLMKQRTSLPEETDSLLHACWSLAEMLFSLRQNSRDGKPADEELLGSAIQACWELCDLFREGWTQVRPDRGTPRPSQQSFSVGRGSVTHRSQTAYSERSGRSSSVNESYHSAMQSRRATPMQPETPTTIFDDREEFSPADEPNVPNILVLGPEAGMTRTHDRWSSASSNLSTYSDASAHTSSTATAGREDPNLIRLKGLIVKAAINTGYNRQMPLPDFIRALPSNSFGTEEWQSQLFDSYRKLVLTDPTLRGIHTQPLRRLTALEIGRSVQWLGKSEAFKWLRELYRFVFGAYPEDPSQRNLIINA</sequence>
<dbReference type="SUPFAM" id="SSF55681">
    <property type="entry name" value="Class II aaRS and biotin synthetases"/>
    <property type="match status" value="1"/>
</dbReference>
<feature type="domain" description="DUF7624" evidence="8">
    <location>
        <begin position="1142"/>
        <end position="1262"/>
    </location>
</feature>
<dbReference type="GO" id="GO:0000049">
    <property type="term" value="F:tRNA binding"/>
    <property type="evidence" value="ECO:0007669"/>
    <property type="project" value="TreeGrafter"/>
</dbReference>
<feature type="domain" description="Aminoacyl-tRNA synthetase class II (D/K/N)" evidence="6">
    <location>
        <begin position="201"/>
        <end position="544"/>
    </location>
</feature>
<organism evidence="9 10">
    <name type="scientific">Curvularia clavata</name>
    <dbReference type="NCBI Taxonomy" id="95742"/>
    <lineage>
        <taxon>Eukaryota</taxon>
        <taxon>Fungi</taxon>
        <taxon>Dikarya</taxon>
        <taxon>Ascomycota</taxon>
        <taxon>Pezizomycotina</taxon>
        <taxon>Dothideomycetes</taxon>
        <taxon>Pleosporomycetidae</taxon>
        <taxon>Pleosporales</taxon>
        <taxon>Pleosporineae</taxon>
        <taxon>Pleosporaceae</taxon>
        <taxon>Curvularia</taxon>
    </lineage>
</organism>
<dbReference type="VEuPathDB" id="FungiDB:yc1106_06540"/>
<dbReference type="Proteomes" id="UP001056012">
    <property type="component" value="Chromosome 4"/>
</dbReference>
<keyword evidence="4" id="KW-0030">Aminoacyl-tRNA synthetase</keyword>
<dbReference type="GO" id="GO:0070154">
    <property type="term" value="P:mitochondrial lysyl-tRNA aminoacylation"/>
    <property type="evidence" value="ECO:0007669"/>
    <property type="project" value="TreeGrafter"/>
</dbReference>
<feature type="domain" description="OB" evidence="7">
    <location>
        <begin position="101"/>
        <end position="181"/>
    </location>
</feature>
<accession>A0A9Q9DVB4</accession>
<feature type="region of interest" description="Disordered" evidence="5">
    <location>
        <begin position="1118"/>
        <end position="1146"/>
    </location>
</feature>
<name>A0A9Q9DVB4_CURCL</name>
<keyword evidence="3" id="KW-0067">ATP-binding</keyword>
<dbReference type="PANTHER" id="PTHR42918:SF5">
    <property type="entry name" value="LYSINE--TRNA LIGASE, MITOCHONDRIAL"/>
    <property type="match status" value="1"/>
</dbReference>
<dbReference type="SUPFAM" id="SSF50249">
    <property type="entry name" value="Nucleic acid-binding proteins"/>
    <property type="match status" value="1"/>
</dbReference>
<dbReference type="PRINTS" id="PR00982">
    <property type="entry name" value="TRNASYNTHLYS"/>
</dbReference>
<dbReference type="InterPro" id="IPR004364">
    <property type="entry name" value="Aa-tRNA-synt_II"/>
</dbReference>
<feature type="compositionally biased region" description="Polar residues" evidence="5">
    <location>
        <begin position="564"/>
        <end position="573"/>
    </location>
</feature>
<keyword evidence="10" id="KW-1185">Reference proteome</keyword>
<dbReference type="CDD" id="cd04322">
    <property type="entry name" value="LysRS_N"/>
    <property type="match status" value="1"/>
</dbReference>
<dbReference type="EMBL" id="CP089277">
    <property type="protein sequence ID" value="USP79266.1"/>
    <property type="molecule type" value="Genomic_DNA"/>
</dbReference>
<evidence type="ECO:0000256" key="5">
    <source>
        <dbReference type="SAM" id="MobiDB-lite"/>
    </source>
</evidence>
<evidence type="ECO:0000256" key="2">
    <source>
        <dbReference type="ARBA" id="ARBA00022741"/>
    </source>
</evidence>
<evidence type="ECO:0000256" key="3">
    <source>
        <dbReference type="ARBA" id="ARBA00022840"/>
    </source>
</evidence>
<dbReference type="Gene3D" id="3.30.930.10">
    <property type="entry name" value="Bira Bifunctional Protein, Domain 2"/>
    <property type="match status" value="1"/>
</dbReference>
<dbReference type="InterPro" id="IPR018149">
    <property type="entry name" value="Lys-tRNA-synth_II_C"/>
</dbReference>
<dbReference type="InterPro" id="IPR044136">
    <property type="entry name" value="Lys-tRNA-ligase_II_N"/>
</dbReference>
<dbReference type="PANTHER" id="PTHR42918">
    <property type="entry name" value="LYSYL-TRNA SYNTHETASE"/>
    <property type="match status" value="1"/>
</dbReference>
<keyword evidence="2" id="KW-0547">Nucleotide-binding</keyword>
<dbReference type="InterPro" id="IPR004365">
    <property type="entry name" value="NA-bd_OB_tRNA"/>
</dbReference>
<evidence type="ECO:0000259" key="7">
    <source>
        <dbReference type="Pfam" id="PF01336"/>
    </source>
</evidence>
<dbReference type="AlphaFoldDB" id="A0A9Q9DVB4"/>
<feature type="compositionally biased region" description="Low complexity" evidence="5">
    <location>
        <begin position="689"/>
        <end position="706"/>
    </location>
</feature>
<feature type="compositionally biased region" description="Low complexity" evidence="5">
    <location>
        <begin position="787"/>
        <end position="804"/>
    </location>
</feature>
<feature type="compositionally biased region" description="Basic and acidic residues" evidence="5">
    <location>
        <begin position="753"/>
        <end position="762"/>
    </location>
</feature>
<evidence type="ECO:0000259" key="8">
    <source>
        <dbReference type="Pfam" id="PF24616"/>
    </source>
</evidence>
<dbReference type="OrthoDB" id="5230484at2759"/>
<feature type="compositionally biased region" description="Polar residues" evidence="5">
    <location>
        <begin position="1048"/>
        <end position="1088"/>
    </location>
</feature>
<evidence type="ECO:0000313" key="10">
    <source>
        <dbReference type="Proteomes" id="UP001056012"/>
    </source>
</evidence>
<dbReference type="Pfam" id="PF24616">
    <property type="entry name" value="DUF7624"/>
    <property type="match status" value="1"/>
</dbReference>
<feature type="compositionally biased region" description="Low complexity" evidence="5">
    <location>
        <begin position="1131"/>
        <end position="1146"/>
    </location>
</feature>
<gene>
    <name evidence="9" type="ORF">yc1106_06540</name>
</gene>
<reference evidence="9" key="1">
    <citation type="submission" date="2021-12" db="EMBL/GenBank/DDBJ databases">
        <title>Curvularia clavata genome.</title>
        <authorList>
            <person name="Cao Y."/>
        </authorList>
    </citation>
    <scope>NUCLEOTIDE SEQUENCE</scope>
    <source>
        <strain evidence="9">Yc1106</strain>
    </source>
</reference>